<name>A0A2N9EGM1_FAGSY</name>
<keyword evidence="1" id="KW-0645">Protease</keyword>
<dbReference type="GO" id="GO:0004190">
    <property type="term" value="F:aspartic-type endopeptidase activity"/>
    <property type="evidence" value="ECO:0007669"/>
    <property type="project" value="UniProtKB-KW"/>
</dbReference>
<reference evidence="5" key="1">
    <citation type="submission" date="2018-02" db="EMBL/GenBank/DDBJ databases">
        <authorList>
            <person name="Cohen D.B."/>
            <person name="Kent A.D."/>
        </authorList>
    </citation>
    <scope>NUCLEOTIDE SEQUENCE</scope>
</reference>
<dbReference type="PANTHER" id="PTHR11439">
    <property type="entry name" value="GAG-POL-RELATED RETROTRANSPOSON"/>
    <property type="match status" value="1"/>
</dbReference>
<protein>
    <submittedName>
        <fullName evidence="5">Uncharacterized protein</fullName>
    </submittedName>
</protein>
<proteinExistence type="predicted"/>
<dbReference type="Pfam" id="PF14223">
    <property type="entry name" value="Retrotran_gag_2"/>
    <property type="match status" value="1"/>
</dbReference>
<dbReference type="PANTHER" id="PTHR11439:SF455">
    <property type="entry name" value="RLK (RECEPTOR-LIKE PROTEIN KINASE) 8, PUTATIVE-RELATED"/>
    <property type="match status" value="1"/>
</dbReference>
<gene>
    <name evidence="5" type="ORF">FSB_LOCUS5999</name>
</gene>
<feature type="domain" description="Retrovirus-related Pol polyprotein from transposon TNT 1-94-like beta-barrel" evidence="4">
    <location>
        <begin position="267"/>
        <end position="338"/>
    </location>
</feature>
<dbReference type="InterPro" id="IPR043502">
    <property type="entry name" value="DNA/RNA_pol_sf"/>
</dbReference>
<organism evidence="5">
    <name type="scientific">Fagus sylvatica</name>
    <name type="common">Beechnut</name>
    <dbReference type="NCBI Taxonomy" id="28930"/>
    <lineage>
        <taxon>Eukaryota</taxon>
        <taxon>Viridiplantae</taxon>
        <taxon>Streptophyta</taxon>
        <taxon>Embryophyta</taxon>
        <taxon>Tracheophyta</taxon>
        <taxon>Spermatophyta</taxon>
        <taxon>Magnoliopsida</taxon>
        <taxon>eudicotyledons</taxon>
        <taxon>Gunneridae</taxon>
        <taxon>Pentapetalae</taxon>
        <taxon>rosids</taxon>
        <taxon>fabids</taxon>
        <taxon>Fagales</taxon>
        <taxon>Fagaceae</taxon>
        <taxon>Fagus</taxon>
    </lineage>
</organism>
<dbReference type="SUPFAM" id="SSF56672">
    <property type="entry name" value="DNA/RNA polymerases"/>
    <property type="match status" value="1"/>
</dbReference>
<feature type="region of interest" description="Disordered" evidence="2">
    <location>
        <begin position="410"/>
        <end position="430"/>
    </location>
</feature>
<dbReference type="InterPro" id="IPR013103">
    <property type="entry name" value="RVT_2"/>
</dbReference>
<sequence length="917" mass="102412">MSTSNTSLPTNTTSSSSNNQTPIFLLSNISTYVTVKLDHNNFLTWKFQITHILEAYSLLEYVEGFNTCPPRFLVDEFGAITTQVNYVYSQWQARDKALMSLISATLSPSAHSLIISQSSAFGMWTVLLKRYTSVSRSNILNLKKQLHDVKKNTDTVTQYLQRIKESRDKIAAVGTVVDDEDLLHIVLKGLPSKYESFSTAMLTKSDPVSFEELHILMITQEELLKSSQENSKENSIMAMAANKGRHPPAKLAALASAIPPSSSPSCWISDTSATDHFTPDLGNLLDSSIYNDSQLVSVGNGQQLPISHMGNAQLYTSSYLFKLKNILRVPSMASNLFSDRLTGKPLYKGLSRDGLYPIHGLSLPLRSHLSPSSSSTQAVCLQSTKAPASASTIWHARFGHPQDRVLRHPPPSPGNTHPMVTRSKNGISKRKLLHTTTTKPTPDYLQTEPPNLTIASKIPEWTATMRDEFDALQRQHTWSLVPQSVGHNVIGCRWVFKLKRNSDGSISRYKARLVAKGFHQQPGLNFDETFSPVVKPPTVRIVLSLAAQHQWSLRQLDISNVFLHGFLKEDVFMIQPPAKVEPNSGDSKAIKRIFFHVHAAPRAWFERFTSHLLTIGFTASTADPSLFVFRQDLGPLRYFLGLQIEYGTDYLLVHQRKYITDLLSKFNMHTCKAASTPFSISHKLQPSSEALLPDPTPYHSLVGALQYATFTRPDITYAVNQVCQYMHKPTATHFAAAKRILRYLQGTLSLGICFRSGSSVLTAFTDSDWAGDLYDRRSTTGITVFLGNNPITWVSKKQHTVSRSSTEAEYRALASGAAELAWIRQVLCDLGIVLPHAPIMWCDNTSAIALASNPVFHSCTKHIEVDYHFVRERVVHGDLSLLFISTDDQLADLFTKPLSTQRFQRLTSKLMFSTPEH</sequence>
<dbReference type="AlphaFoldDB" id="A0A2N9EGM1"/>
<evidence type="ECO:0000313" key="5">
    <source>
        <dbReference type="EMBL" id="SPC78117.1"/>
    </source>
</evidence>
<evidence type="ECO:0000256" key="2">
    <source>
        <dbReference type="SAM" id="MobiDB-lite"/>
    </source>
</evidence>
<evidence type="ECO:0000259" key="3">
    <source>
        <dbReference type="Pfam" id="PF07727"/>
    </source>
</evidence>
<dbReference type="InterPro" id="IPR054722">
    <property type="entry name" value="PolX-like_BBD"/>
</dbReference>
<evidence type="ECO:0000259" key="4">
    <source>
        <dbReference type="Pfam" id="PF22936"/>
    </source>
</evidence>
<keyword evidence="1" id="KW-0064">Aspartyl protease</keyword>
<dbReference type="Pfam" id="PF07727">
    <property type="entry name" value="RVT_2"/>
    <property type="match status" value="1"/>
</dbReference>
<dbReference type="EMBL" id="OIVN01000313">
    <property type="protein sequence ID" value="SPC78117.1"/>
    <property type="molecule type" value="Genomic_DNA"/>
</dbReference>
<keyword evidence="1" id="KW-0378">Hydrolase</keyword>
<dbReference type="CDD" id="cd09272">
    <property type="entry name" value="RNase_HI_RT_Ty1"/>
    <property type="match status" value="1"/>
</dbReference>
<feature type="domain" description="Reverse transcriptase Ty1/copia-type" evidence="3">
    <location>
        <begin position="476"/>
        <end position="628"/>
    </location>
</feature>
<evidence type="ECO:0000256" key="1">
    <source>
        <dbReference type="ARBA" id="ARBA00022750"/>
    </source>
</evidence>
<accession>A0A2N9EGM1</accession>
<dbReference type="Pfam" id="PF22936">
    <property type="entry name" value="Pol_BBD"/>
    <property type="match status" value="1"/>
</dbReference>